<dbReference type="STRING" id="388413.ALPR1_17538"/>
<sequence>MNIKAWENFYENTQKLSKPASALELLSSSDNMEVIQLLISVLQGFIVKEDLHNHLKIYINKELRNDLIQEMIANPPTQEKSLEYWSKEIFEDQKFGMILIGLEEFSNSFAEKAAKIIHPLLKVAGLPLNGFSFLFFMGNYGFTPFGIHKESTGEDGFLFHLGPGKKIFYTWDSPRYNSIQHQKETFHNISEMLKESQKYPLNPGDTMFIPHYVYHVADTPDFSMSLVLDYINPPMDRFENELLVETGEEKLIEHSDYGKPIGMEESISSLADRLSIETIQKKLSIRLERKLASLKSNGGIRKKSIRNSKTLIPNVDFLFQGKSIFPLIWDLHNPDEILIFARGHRIPKKYNPQIIELLEKLNDGNPISSYEVMEKMEPGWDLIDFYGLVQELASVEAIQIQPSEKVIENI</sequence>
<dbReference type="eggNOG" id="ENOG502ZPDS">
    <property type="taxonomic scope" value="Bacteria"/>
</dbReference>
<reference evidence="1 2" key="1">
    <citation type="journal article" date="2011" name="J. Bacteriol.">
        <title>Complete genome sequence of Algoriphagus sp. PR1, bacterial prey of a colony-forming choanoflagellate.</title>
        <authorList>
            <person name="Alegado R.A."/>
            <person name="Ferriera S."/>
            <person name="Nusbaum C."/>
            <person name="Young S.K."/>
            <person name="Zeng Q."/>
            <person name="Imamovic A."/>
            <person name="Fairclough S.R."/>
            <person name="King N."/>
        </authorList>
    </citation>
    <scope>NUCLEOTIDE SEQUENCE [LARGE SCALE GENOMIC DNA]</scope>
    <source>
        <strain evidence="1 2">PR1</strain>
    </source>
</reference>
<organism evidence="1 2">
    <name type="scientific">Algoriphagus machipongonensis</name>
    <dbReference type="NCBI Taxonomy" id="388413"/>
    <lineage>
        <taxon>Bacteria</taxon>
        <taxon>Pseudomonadati</taxon>
        <taxon>Bacteroidota</taxon>
        <taxon>Cytophagia</taxon>
        <taxon>Cytophagales</taxon>
        <taxon>Cyclobacteriaceae</taxon>
        <taxon>Algoriphagus</taxon>
    </lineage>
</organism>
<proteinExistence type="predicted"/>
<comment type="caution">
    <text evidence="1">The sequence shown here is derived from an EMBL/GenBank/DDBJ whole genome shotgun (WGS) entry which is preliminary data.</text>
</comment>
<gene>
    <name evidence="1" type="ORF">ALPR1_17538</name>
</gene>
<dbReference type="HOGENOM" id="CLU_684818_0_0_10"/>
<name>A3HW89_9BACT</name>
<keyword evidence="2" id="KW-1185">Reference proteome</keyword>
<evidence type="ECO:0000313" key="2">
    <source>
        <dbReference type="Proteomes" id="UP000003919"/>
    </source>
</evidence>
<dbReference type="EMBL" id="CM001023">
    <property type="protein sequence ID" value="EAZ80862.1"/>
    <property type="molecule type" value="Genomic_DNA"/>
</dbReference>
<protein>
    <recommendedName>
        <fullName evidence="3">RNA methylase</fullName>
    </recommendedName>
</protein>
<evidence type="ECO:0008006" key="3">
    <source>
        <dbReference type="Google" id="ProtNLM"/>
    </source>
</evidence>
<accession>A3HW89</accession>
<dbReference type="Gene3D" id="2.60.120.650">
    <property type="entry name" value="Cupin"/>
    <property type="match status" value="1"/>
</dbReference>
<dbReference type="EMBL" id="AAXU02000001">
    <property type="protein sequence ID" value="EAZ80862.1"/>
    <property type="molecule type" value="Genomic_DNA"/>
</dbReference>
<dbReference type="RefSeq" id="WP_008202457.1">
    <property type="nucleotide sequence ID" value="NZ_CM001023.1"/>
</dbReference>
<evidence type="ECO:0000313" key="1">
    <source>
        <dbReference type="EMBL" id="EAZ80862.1"/>
    </source>
</evidence>
<dbReference type="SUPFAM" id="SSF51197">
    <property type="entry name" value="Clavaminate synthase-like"/>
    <property type="match status" value="1"/>
</dbReference>
<dbReference type="OrthoDB" id="4518480at2"/>
<dbReference type="Proteomes" id="UP000003919">
    <property type="component" value="Chromosome"/>
</dbReference>
<dbReference type="AlphaFoldDB" id="A3HW89"/>